<dbReference type="InterPro" id="IPR036249">
    <property type="entry name" value="Thioredoxin-like_sf"/>
</dbReference>
<sequence precursor="true">MYRFTLMTIVAFSSLLGSTAIAAEPPADRVVAMYFHRTERCPTCKMMGAYSEEAIKTGFAEKLKDGTVEFRYIDFQKKENVALAKAYKVTGPALIIAKIEDNKVAKYTDLKDIWTKVREKPKFIKYVQENVTGFTQ</sequence>
<proteinExistence type="predicted"/>
<dbReference type="SUPFAM" id="SSF52833">
    <property type="entry name" value="Thioredoxin-like"/>
    <property type="match status" value="1"/>
</dbReference>
<dbReference type="Proteomes" id="UP000315471">
    <property type="component" value="Unassembled WGS sequence"/>
</dbReference>
<evidence type="ECO:0000313" key="3">
    <source>
        <dbReference type="Proteomes" id="UP000315471"/>
    </source>
</evidence>
<evidence type="ECO:0000256" key="1">
    <source>
        <dbReference type="SAM" id="SignalP"/>
    </source>
</evidence>
<dbReference type="OrthoDB" id="280404at2"/>
<dbReference type="NCBIfam" id="NF040494">
    <property type="entry name" value="nitrored_ArsF"/>
    <property type="match status" value="1"/>
</dbReference>
<protein>
    <recommendedName>
        <fullName evidence="4">Thioredoxin domain-containing protein</fullName>
    </recommendedName>
</protein>
<dbReference type="AlphaFoldDB" id="A0A5C6DNI5"/>
<dbReference type="InterPro" id="IPR047698">
    <property type="entry name" value="ArsF-like"/>
</dbReference>
<dbReference type="Gene3D" id="3.40.30.10">
    <property type="entry name" value="Glutaredoxin"/>
    <property type="match status" value="1"/>
</dbReference>
<organism evidence="2 3">
    <name type="scientific">Novipirellula aureliae</name>
    <dbReference type="NCBI Taxonomy" id="2527966"/>
    <lineage>
        <taxon>Bacteria</taxon>
        <taxon>Pseudomonadati</taxon>
        <taxon>Planctomycetota</taxon>
        <taxon>Planctomycetia</taxon>
        <taxon>Pirellulales</taxon>
        <taxon>Pirellulaceae</taxon>
        <taxon>Novipirellula</taxon>
    </lineage>
</organism>
<reference evidence="2 3" key="1">
    <citation type="submission" date="2019-02" db="EMBL/GenBank/DDBJ databases">
        <title>Deep-cultivation of Planctomycetes and their phenomic and genomic characterization uncovers novel biology.</title>
        <authorList>
            <person name="Wiegand S."/>
            <person name="Jogler M."/>
            <person name="Boedeker C."/>
            <person name="Pinto D."/>
            <person name="Vollmers J."/>
            <person name="Rivas-Marin E."/>
            <person name="Kohn T."/>
            <person name="Peeters S.H."/>
            <person name="Heuer A."/>
            <person name="Rast P."/>
            <person name="Oberbeckmann S."/>
            <person name="Bunk B."/>
            <person name="Jeske O."/>
            <person name="Meyerdierks A."/>
            <person name="Storesund J.E."/>
            <person name="Kallscheuer N."/>
            <person name="Luecker S."/>
            <person name="Lage O.M."/>
            <person name="Pohl T."/>
            <person name="Merkel B.J."/>
            <person name="Hornburger P."/>
            <person name="Mueller R.-W."/>
            <person name="Bruemmer F."/>
            <person name="Labrenz M."/>
            <person name="Spormann A.M."/>
            <person name="Op Den Camp H."/>
            <person name="Overmann J."/>
            <person name="Amann R."/>
            <person name="Jetten M.S.M."/>
            <person name="Mascher T."/>
            <person name="Medema M.H."/>
            <person name="Devos D.P."/>
            <person name="Kaster A.-K."/>
            <person name="Ovreas L."/>
            <person name="Rohde M."/>
            <person name="Galperin M.Y."/>
            <person name="Jogler C."/>
        </authorList>
    </citation>
    <scope>NUCLEOTIDE SEQUENCE [LARGE SCALE GENOMIC DNA]</scope>
    <source>
        <strain evidence="2 3">Q31b</strain>
    </source>
</reference>
<name>A0A5C6DNI5_9BACT</name>
<dbReference type="RefSeq" id="WP_146601703.1">
    <property type="nucleotide sequence ID" value="NZ_SJPY01000007.1"/>
</dbReference>
<gene>
    <name evidence="2" type="ORF">Q31b_45430</name>
</gene>
<feature type="chain" id="PRO_5022968726" description="Thioredoxin domain-containing protein" evidence="1">
    <location>
        <begin position="23"/>
        <end position="136"/>
    </location>
</feature>
<evidence type="ECO:0008006" key="4">
    <source>
        <dbReference type="Google" id="ProtNLM"/>
    </source>
</evidence>
<feature type="signal peptide" evidence="1">
    <location>
        <begin position="1"/>
        <end position="22"/>
    </location>
</feature>
<dbReference type="EMBL" id="SJPY01000007">
    <property type="protein sequence ID" value="TWU37754.1"/>
    <property type="molecule type" value="Genomic_DNA"/>
</dbReference>
<evidence type="ECO:0000313" key="2">
    <source>
        <dbReference type="EMBL" id="TWU37754.1"/>
    </source>
</evidence>
<keyword evidence="3" id="KW-1185">Reference proteome</keyword>
<comment type="caution">
    <text evidence="2">The sequence shown here is derived from an EMBL/GenBank/DDBJ whole genome shotgun (WGS) entry which is preliminary data.</text>
</comment>
<keyword evidence="1" id="KW-0732">Signal</keyword>
<accession>A0A5C6DNI5</accession>